<dbReference type="AlphaFoldDB" id="I7M3X3"/>
<keyword evidence="2" id="KW-0472">Membrane</keyword>
<dbReference type="eggNOG" id="ENOG502R31W">
    <property type="taxonomic scope" value="Eukaryota"/>
</dbReference>
<dbReference type="RefSeq" id="XP_001024714.1">
    <property type="nucleotide sequence ID" value="XM_001024714.1"/>
</dbReference>
<evidence type="ECO:0000313" key="3">
    <source>
        <dbReference type="EMBL" id="EAS04469.1"/>
    </source>
</evidence>
<evidence type="ECO:0000256" key="2">
    <source>
        <dbReference type="SAM" id="Phobius"/>
    </source>
</evidence>
<dbReference type="EMBL" id="GG662448">
    <property type="protein sequence ID" value="EAS04469.1"/>
    <property type="molecule type" value="Genomic_DNA"/>
</dbReference>
<evidence type="ECO:0000313" key="4">
    <source>
        <dbReference type="Proteomes" id="UP000009168"/>
    </source>
</evidence>
<dbReference type="OrthoDB" id="10676421at2759"/>
<dbReference type="Proteomes" id="UP000009168">
    <property type="component" value="Unassembled WGS sequence"/>
</dbReference>
<feature type="transmembrane region" description="Helical" evidence="2">
    <location>
        <begin position="165"/>
        <end position="193"/>
    </location>
</feature>
<name>I7M3X3_TETTS</name>
<protein>
    <submittedName>
        <fullName evidence="3">Transmembrane protein, putative</fullName>
    </submittedName>
</protein>
<dbReference type="InParanoid" id="I7M3X3"/>
<feature type="region of interest" description="Disordered" evidence="1">
    <location>
        <begin position="1"/>
        <end position="20"/>
    </location>
</feature>
<feature type="transmembrane region" description="Helical" evidence="2">
    <location>
        <begin position="322"/>
        <end position="342"/>
    </location>
</feature>
<dbReference type="KEGG" id="tet:TTHERM_00616440"/>
<sequence length="343" mass="39494">MKRNSQIEREDLEAQIPSQDDKKQINTNLNEDCDYRYSINQALHQSLLNYEDEQIILKSDLQSKTQNNIYDKQDINSEQVKTNIYYNSMQIPSMEYPYNNSNSYNHDLKIEIPIPPPPAMENQLQIKQPQNQINDMYQIPIRDIKEIEYCNHRNPNQHLYITSPLVYVSAILLILFLGGLVTLIVAIVIMAIASDALDSDCPCASCCDSSCDFCDKNCYFSCFNFLDSCCESQQLISSTIDFSYYSQRQNRKMEYNQYQMNQKNPGICDAIENCLCCSCFDILSTNKPVDGCLMNKIEVYCTNCNSKLKEQYTGQKYICPSVTLGIIGFTLLGISIHFYLLLK</sequence>
<gene>
    <name evidence="3" type="ORF">TTHERM_00616440</name>
</gene>
<reference evidence="4" key="1">
    <citation type="journal article" date="2006" name="PLoS Biol.">
        <title>Macronuclear genome sequence of the ciliate Tetrahymena thermophila, a model eukaryote.</title>
        <authorList>
            <person name="Eisen J.A."/>
            <person name="Coyne R.S."/>
            <person name="Wu M."/>
            <person name="Wu D."/>
            <person name="Thiagarajan M."/>
            <person name="Wortman J.R."/>
            <person name="Badger J.H."/>
            <person name="Ren Q."/>
            <person name="Amedeo P."/>
            <person name="Jones K.M."/>
            <person name="Tallon L.J."/>
            <person name="Delcher A.L."/>
            <person name="Salzberg S.L."/>
            <person name="Silva J.C."/>
            <person name="Haas B.J."/>
            <person name="Majoros W.H."/>
            <person name="Farzad M."/>
            <person name="Carlton J.M."/>
            <person name="Smith R.K. Jr."/>
            <person name="Garg J."/>
            <person name="Pearlman R.E."/>
            <person name="Karrer K.M."/>
            <person name="Sun L."/>
            <person name="Manning G."/>
            <person name="Elde N.C."/>
            <person name="Turkewitz A.P."/>
            <person name="Asai D.J."/>
            <person name="Wilkes D.E."/>
            <person name="Wang Y."/>
            <person name="Cai H."/>
            <person name="Collins K."/>
            <person name="Stewart B.A."/>
            <person name="Lee S.R."/>
            <person name="Wilamowska K."/>
            <person name="Weinberg Z."/>
            <person name="Ruzzo W.L."/>
            <person name="Wloga D."/>
            <person name="Gaertig J."/>
            <person name="Frankel J."/>
            <person name="Tsao C.-C."/>
            <person name="Gorovsky M.A."/>
            <person name="Keeling P.J."/>
            <person name="Waller R.F."/>
            <person name="Patron N.J."/>
            <person name="Cherry J.M."/>
            <person name="Stover N.A."/>
            <person name="Krieger C.J."/>
            <person name="del Toro C."/>
            <person name="Ryder H.F."/>
            <person name="Williamson S.C."/>
            <person name="Barbeau R.A."/>
            <person name="Hamilton E.P."/>
            <person name="Orias E."/>
        </authorList>
    </citation>
    <scope>NUCLEOTIDE SEQUENCE [LARGE SCALE GENOMIC DNA]</scope>
    <source>
        <strain evidence="4">SB210</strain>
    </source>
</reference>
<keyword evidence="2" id="KW-1133">Transmembrane helix</keyword>
<dbReference type="GeneID" id="7833056"/>
<proteinExistence type="predicted"/>
<dbReference type="HOGENOM" id="CLU_793400_0_0_1"/>
<accession>I7M3X3</accession>
<organism evidence="3 4">
    <name type="scientific">Tetrahymena thermophila (strain SB210)</name>
    <dbReference type="NCBI Taxonomy" id="312017"/>
    <lineage>
        <taxon>Eukaryota</taxon>
        <taxon>Sar</taxon>
        <taxon>Alveolata</taxon>
        <taxon>Ciliophora</taxon>
        <taxon>Intramacronucleata</taxon>
        <taxon>Oligohymenophorea</taxon>
        <taxon>Hymenostomatida</taxon>
        <taxon>Tetrahymenina</taxon>
        <taxon>Tetrahymenidae</taxon>
        <taxon>Tetrahymena</taxon>
    </lineage>
</organism>
<keyword evidence="2 3" id="KW-0812">Transmembrane</keyword>
<evidence type="ECO:0000256" key="1">
    <source>
        <dbReference type="SAM" id="MobiDB-lite"/>
    </source>
</evidence>
<keyword evidence="4" id="KW-1185">Reference proteome</keyword>